<dbReference type="InterPro" id="IPR023968">
    <property type="entry name" value="Bacteriocin_CLI3235"/>
</dbReference>
<dbReference type="Proteomes" id="UP000442469">
    <property type="component" value="Unassembled WGS sequence"/>
</dbReference>
<protein>
    <submittedName>
        <fullName evidence="1">CLI_3235 family bacteriocin</fullName>
    </submittedName>
</protein>
<dbReference type="EMBL" id="WNZZ01000010">
    <property type="protein sequence ID" value="MUG23704.1"/>
    <property type="molecule type" value="Genomic_DNA"/>
</dbReference>
<accession>A0A6N8EVR5</accession>
<reference evidence="1 2" key="1">
    <citation type="submission" date="2019-11" db="EMBL/GenBank/DDBJ databases">
        <title>Draft genome sequences of five Paenibacillus species of dairy origin.</title>
        <authorList>
            <person name="Olajide A.M."/>
            <person name="Chen S."/>
            <person name="Lapointe G."/>
        </authorList>
    </citation>
    <scope>NUCLEOTIDE SEQUENCE [LARGE SCALE GENOMIC DNA]</scope>
    <source>
        <strain evidence="1 2">3CT49</strain>
    </source>
</reference>
<dbReference type="RefSeq" id="WP_155620270.1">
    <property type="nucleotide sequence ID" value="NZ_WNZZ01000010.1"/>
</dbReference>
<name>A0A6N8EVR5_PAEMA</name>
<sequence>MKKLGKKLHSTYETVEAFACICNCFCSGRCVCSPVLASYNNLNLYDNNIVSKNASSF</sequence>
<evidence type="ECO:0000313" key="1">
    <source>
        <dbReference type="EMBL" id="MUG23704.1"/>
    </source>
</evidence>
<comment type="caution">
    <text evidence="1">The sequence shown here is derived from an EMBL/GenBank/DDBJ whole genome shotgun (WGS) entry which is preliminary data.</text>
</comment>
<evidence type="ECO:0000313" key="2">
    <source>
        <dbReference type="Proteomes" id="UP000442469"/>
    </source>
</evidence>
<gene>
    <name evidence="1" type="ORF">GNQ08_15020</name>
</gene>
<organism evidence="1 2">
    <name type="scientific">Paenibacillus macerans</name>
    <name type="common">Bacillus macerans</name>
    <dbReference type="NCBI Taxonomy" id="44252"/>
    <lineage>
        <taxon>Bacteria</taxon>
        <taxon>Bacillati</taxon>
        <taxon>Bacillota</taxon>
        <taxon>Bacilli</taxon>
        <taxon>Bacillales</taxon>
        <taxon>Paenibacillaceae</taxon>
        <taxon>Paenibacillus</taxon>
    </lineage>
</organism>
<proteinExistence type="predicted"/>
<dbReference type="NCBIfam" id="TIGR04065">
    <property type="entry name" value="ocin_CLI_3235"/>
    <property type="match status" value="1"/>
</dbReference>
<dbReference type="AlphaFoldDB" id="A0A6N8EVR5"/>